<dbReference type="Proteomes" id="UP000234181">
    <property type="component" value="Unassembled WGS sequence"/>
</dbReference>
<proteinExistence type="predicted"/>
<reference evidence="3 4" key="1">
    <citation type="submission" date="2017-10" db="EMBL/GenBank/DDBJ databases">
        <authorList>
            <person name="Regsiter A."/>
            <person name="William W."/>
        </authorList>
    </citation>
    <scope>NUCLEOTIDE SEQUENCE [LARGE SCALE GENOMIC DNA]</scope>
    <source>
        <strain evidence="1 4">CFBP6984</strain>
        <strain evidence="2 3">CFBP7430</strain>
    </source>
</reference>
<sequence length="65" mass="7227">MPRRSVGLRARMCHLHGGDARLRDTARHLSAQWVRISPAPPAPAPSVRGRCVACQTWSTHRTSDQ</sequence>
<comment type="caution">
    <text evidence="2">The sequence shown here is derived from an EMBL/GenBank/DDBJ whole genome shotgun (WGS) entry which is preliminary data.</text>
</comment>
<accession>A0AB38E3W7</accession>
<evidence type="ECO:0000313" key="3">
    <source>
        <dbReference type="Proteomes" id="UP000234166"/>
    </source>
</evidence>
<gene>
    <name evidence="1" type="ORF">XAP6984_750002</name>
    <name evidence="2" type="ORF">XAP7430_710002</name>
</gene>
<protein>
    <submittedName>
        <fullName evidence="2">Uncharacterized protein</fullName>
    </submittedName>
</protein>
<organism evidence="2 3">
    <name type="scientific">Xanthomonas campestris pv. phaseoli</name>
    <dbReference type="NCBI Taxonomy" id="317013"/>
    <lineage>
        <taxon>Bacteria</taxon>
        <taxon>Pseudomonadati</taxon>
        <taxon>Pseudomonadota</taxon>
        <taxon>Gammaproteobacteria</taxon>
        <taxon>Lysobacterales</taxon>
        <taxon>Lysobacteraceae</taxon>
        <taxon>Xanthomonas</taxon>
    </lineage>
</organism>
<evidence type="ECO:0000313" key="1">
    <source>
        <dbReference type="EMBL" id="SON86304.1"/>
    </source>
</evidence>
<dbReference type="AlphaFoldDB" id="A0AB38E3W7"/>
<name>A0AB38E3W7_XANCH</name>
<dbReference type="EMBL" id="OCYS01000129">
    <property type="protein sequence ID" value="SON92132.1"/>
    <property type="molecule type" value="Genomic_DNA"/>
</dbReference>
<evidence type="ECO:0000313" key="2">
    <source>
        <dbReference type="EMBL" id="SON92132.1"/>
    </source>
</evidence>
<dbReference type="EMBL" id="OCYT01000134">
    <property type="protein sequence ID" value="SON86304.1"/>
    <property type="molecule type" value="Genomic_DNA"/>
</dbReference>
<dbReference type="Proteomes" id="UP000234166">
    <property type="component" value="Unassembled WGS sequence"/>
</dbReference>
<keyword evidence="4" id="KW-1185">Reference proteome</keyword>
<evidence type="ECO:0000313" key="4">
    <source>
        <dbReference type="Proteomes" id="UP000234181"/>
    </source>
</evidence>